<evidence type="ECO:0000313" key="8">
    <source>
        <dbReference type="EMBL" id="SVB14797.1"/>
    </source>
</evidence>
<dbReference type="GO" id="GO:0005524">
    <property type="term" value="F:ATP binding"/>
    <property type="evidence" value="ECO:0007669"/>
    <property type="project" value="UniProtKB-KW"/>
</dbReference>
<proteinExistence type="predicted"/>
<dbReference type="SMART" id="SM00878">
    <property type="entry name" value="Biotin_carb_C"/>
    <property type="match status" value="1"/>
</dbReference>
<dbReference type="InterPro" id="IPR005479">
    <property type="entry name" value="CPAse_ATP-bd"/>
</dbReference>
<feature type="region of interest" description="Disordered" evidence="5">
    <location>
        <begin position="466"/>
        <end position="495"/>
    </location>
</feature>
<dbReference type="Gene3D" id="3.30.470.20">
    <property type="entry name" value="ATP-grasp fold, B domain"/>
    <property type="match status" value="1"/>
</dbReference>
<dbReference type="Pfam" id="PF00289">
    <property type="entry name" value="Biotin_carb_N"/>
    <property type="match status" value="1"/>
</dbReference>
<dbReference type="Gene3D" id="3.40.50.20">
    <property type="match status" value="1"/>
</dbReference>
<feature type="domain" description="ATP-grasp" evidence="6">
    <location>
        <begin position="120"/>
        <end position="323"/>
    </location>
</feature>
<dbReference type="SUPFAM" id="SSF56059">
    <property type="entry name" value="Glutathione synthetase ATP-binding domain-like"/>
    <property type="match status" value="1"/>
</dbReference>
<gene>
    <name evidence="8" type="ORF">METZ01_LOCUS167651</name>
</gene>
<keyword evidence="2" id="KW-0547">Nucleotide-binding</keyword>
<dbReference type="FunFam" id="3.40.50.20:FF:000010">
    <property type="entry name" value="Propionyl-CoA carboxylase subunit alpha"/>
    <property type="match status" value="1"/>
</dbReference>
<reference evidence="8" key="1">
    <citation type="submission" date="2018-05" db="EMBL/GenBank/DDBJ databases">
        <authorList>
            <person name="Lanie J.A."/>
            <person name="Ng W.-L."/>
            <person name="Kazmierczak K.M."/>
            <person name="Andrzejewski T.M."/>
            <person name="Davidsen T.M."/>
            <person name="Wayne K.J."/>
            <person name="Tettelin H."/>
            <person name="Glass J.I."/>
            <person name="Rusch D."/>
            <person name="Podicherti R."/>
            <person name="Tsui H.-C.T."/>
            <person name="Winkler M.E."/>
        </authorList>
    </citation>
    <scope>NUCLEOTIDE SEQUENCE</scope>
</reference>
<dbReference type="InterPro" id="IPR011054">
    <property type="entry name" value="Rudment_hybrid_motif"/>
</dbReference>
<dbReference type="GO" id="GO:0016874">
    <property type="term" value="F:ligase activity"/>
    <property type="evidence" value="ECO:0007669"/>
    <property type="project" value="UniProtKB-KW"/>
</dbReference>
<keyword evidence="1" id="KW-0436">Ligase</keyword>
<dbReference type="SUPFAM" id="SSF52440">
    <property type="entry name" value="PreATP-grasp domain"/>
    <property type="match status" value="1"/>
</dbReference>
<dbReference type="SUPFAM" id="SSF51246">
    <property type="entry name" value="Rudiment single hybrid motif"/>
    <property type="match status" value="1"/>
</dbReference>
<feature type="domain" description="Biotin carboxylation" evidence="7">
    <location>
        <begin position="2"/>
        <end position="460"/>
    </location>
</feature>
<evidence type="ECO:0000256" key="5">
    <source>
        <dbReference type="SAM" id="MobiDB-lite"/>
    </source>
</evidence>
<dbReference type="InterPro" id="IPR005482">
    <property type="entry name" value="Biotin_COase_C"/>
</dbReference>
<name>A0A382BNQ0_9ZZZZ</name>
<dbReference type="InterPro" id="IPR051602">
    <property type="entry name" value="ACC_Biotin_Carboxylase"/>
</dbReference>
<dbReference type="Pfam" id="PF02785">
    <property type="entry name" value="Biotin_carb_C"/>
    <property type="match status" value="1"/>
</dbReference>
<organism evidence="8">
    <name type="scientific">marine metagenome</name>
    <dbReference type="NCBI Taxonomy" id="408172"/>
    <lineage>
        <taxon>unclassified sequences</taxon>
        <taxon>metagenomes</taxon>
        <taxon>ecological metagenomes</taxon>
    </lineage>
</organism>
<dbReference type="InterPro" id="IPR011761">
    <property type="entry name" value="ATP-grasp"/>
</dbReference>
<evidence type="ECO:0008006" key="9">
    <source>
        <dbReference type="Google" id="ProtNLM"/>
    </source>
</evidence>
<dbReference type="Gene3D" id="3.30.1490.20">
    <property type="entry name" value="ATP-grasp fold, A domain"/>
    <property type="match status" value="1"/>
</dbReference>
<evidence type="ECO:0000256" key="4">
    <source>
        <dbReference type="ARBA" id="ARBA00023267"/>
    </source>
</evidence>
<keyword evidence="4" id="KW-0092">Biotin</keyword>
<dbReference type="GO" id="GO:0046872">
    <property type="term" value="F:metal ion binding"/>
    <property type="evidence" value="ECO:0007669"/>
    <property type="project" value="InterPro"/>
</dbReference>
<dbReference type="InterPro" id="IPR016185">
    <property type="entry name" value="PreATP-grasp_dom_sf"/>
</dbReference>
<keyword evidence="3" id="KW-0067">ATP-binding</keyword>
<protein>
    <recommendedName>
        <fullName evidence="9">Biotin carboxylation domain-containing protein</fullName>
    </recommendedName>
</protein>
<dbReference type="InterPro" id="IPR011764">
    <property type="entry name" value="Biotin_carboxylation_dom"/>
</dbReference>
<evidence type="ECO:0000259" key="6">
    <source>
        <dbReference type="PROSITE" id="PS50975"/>
    </source>
</evidence>
<evidence type="ECO:0000256" key="3">
    <source>
        <dbReference type="ARBA" id="ARBA00022840"/>
    </source>
</evidence>
<dbReference type="PROSITE" id="PS50975">
    <property type="entry name" value="ATP_GRASP"/>
    <property type="match status" value="1"/>
</dbReference>
<accession>A0A382BNQ0</accession>
<evidence type="ECO:0000259" key="7">
    <source>
        <dbReference type="PROSITE" id="PS50979"/>
    </source>
</evidence>
<dbReference type="InterPro" id="IPR005481">
    <property type="entry name" value="BC-like_N"/>
</dbReference>
<dbReference type="PANTHER" id="PTHR48095">
    <property type="entry name" value="PYRUVATE CARBOXYLASE SUBUNIT A"/>
    <property type="match status" value="1"/>
</dbReference>
<evidence type="ECO:0000256" key="2">
    <source>
        <dbReference type="ARBA" id="ARBA00022741"/>
    </source>
</evidence>
<dbReference type="EMBL" id="UINC01030421">
    <property type="protein sequence ID" value="SVB14797.1"/>
    <property type="molecule type" value="Genomic_DNA"/>
</dbReference>
<dbReference type="Pfam" id="PF02786">
    <property type="entry name" value="CPSase_L_D2"/>
    <property type="match status" value="1"/>
</dbReference>
<dbReference type="PROSITE" id="PS50979">
    <property type="entry name" value="BC"/>
    <property type="match status" value="1"/>
</dbReference>
<dbReference type="AlphaFoldDB" id="A0A382BNQ0"/>
<dbReference type="InterPro" id="IPR013815">
    <property type="entry name" value="ATP_grasp_subdomain_1"/>
</dbReference>
<sequence length="495" mass="54363">MTFNKLLIANRGEIAIRIARAASDLNINTVSMYSNDDKSSLHIRNTDETFRLDGNGVPGYLDIDNIIRIARKSGADSIHPGYGFLAENAEFAKRCQKEGIVFIGPNIETLELFGDKGRARLAAKDADVPIPEGLEGPVTVESASAFFNTLPRGSGMMLKAIAGGGGRGTRSISNSSEIERLFKRCQSEAKRSFGNADLYVEELIENARHIEVQIIGDNFGNVTHLWERECSIQRRYQKLVEVAPAPFITESLRRKIIESAMNLAKSVDYSNLGTFEFLAFQSTQSEYDSFVFIEGNARLQVEHTVTEEVTGVDIVQSQIKLAGGASLTELGLDADKPTIVRGYAIQNRINCETISGSGQVKPSTGKITTYTPPEGPGIRTDGFAYSGYETSMAFDSLIAKLICHSNSNSFLDAVTRSKRALKEFEISGVETNIEFHLKLMSHPDFLSGNVNINFLDDHLPELISDHSSVNQNSVPDKAPKRENGLPRVNTTTKDP</sequence>
<evidence type="ECO:0000256" key="1">
    <source>
        <dbReference type="ARBA" id="ARBA00022598"/>
    </source>
</evidence>
<dbReference type="PANTHER" id="PTHR48095:SF5">
    <property type="entry name" value="BLL7292 PROTEIN"/>
    <property type="match status" value="1"/>
</dbReference>